<dbReference type="SMART" id="SM00086">
    <property type="entry name" value="PAC"/>
    <property type="match status" value="1"/>
</dbReference>
<gene>
    <name evidence="15" type="ORF">KI809_05140</name>
</gene>
<dbReference type="InterPro" id="IPR001789">
    <property type="entry name" value="Sig_transdc_resp-reg_receiver"/>
</dbReference>
<dbReference type="InterPro" id="IPR011006">
    <property type="entry name" value="CheY-like_superfamily"/>
</dbReference>
<dbReference type="GO" id="GO:0000155">
    <property type="term" value="F:phosphorelay sensor kinase activity"/>
    <property type="evidence" value="ECO:0007669"/>
    <property type="project" value="InterPro"/>
</dbReference>
<dbReference type="EC" id="2.7.13.3" evidence="2"/>
<keyword evidence="10" id="KW-0175">Coiled coil</keyword>
<dbReference type="InterPro" id="IPR001610">
    <property type="entry name" value="PAC"/>
</dbReference>
<evidence type="ECO:0000259" key="12">
    <source>
        <dbReference type="PROSITE" id="PS50110"/>
    </source>
</evidence>
<dbReference type="Gene3D" id="3.30.450.20">
    <property type="entry name" value="PAS domain"/>
    <property type="match status" value="1"/>
</dbReference>
<dbReference type="Pfam" id="PF00512">
    <property type="entry name" value="HisKA"/>
    <property type="match status" value="1"/>
</dbReference>
<dbReference type="SMART" id="SM00388">
    <property type="entry name" value="HisKA"/>
    <property type="match status" value="1"/>
</dbReference>
<dbReference type="InterPro" id="IPR003661">
    <property type="entry name" value="HisK_dim/P_dom"/>
</dbReference>
<dbReference type="CDD" id="cd00082">
    <property type="entry name" value="HisKA"/>
    <property type="match status" value="1"/>
</dbReference>
<evidence type="ECO:0000256" key="4">
    <source>
        <dbReference type="ARBA" id="ARBA00022679"/>
    </source>
</evidence>
<feature type="domain" description="Response regulatory" evidence="12">
    <location>
        <begin position="586"/>
        <end position="702"/>
    </location>
</feature>
<dbReference type="SUPFAM" id="SSF52172">
    <property type="entry name" value="CheY-like"/>
    <property type="match status" value="1"/>
</dbReference>
<evidence type="ECO:0000259" key="14">
    <source>
        <dbReference type="PROSITE" id="PS50113"/>
    </source>
</evidence>
<dbReference type="Pfam" id="PF08447">
    <property type="entry name" value="PAS_3"/>
    <property type="match status" value="1"/>
</dbReference>
<proteinExistence type="predicted"/>
<keyword evidence="6" id="KW-0418">Kinase</keyword>
<dbReference type="InterPro" id="IPR003594">
    <property type="entry name" value="HATPase_dom"/>
</dbReference>
<keyword evidence="3 9" id="KW-0597">Phosphoprotein</keyword>
<dbReference type="SMART" id="SM00387">
    <property type="entry name" value="HATPase_c"/>
    <property type="match status" value="1"/>
</dbReference>
<dbReference type="SMART" id="SM00448">
    <property type="entry name" value="REC"/>
    <property type="match status" value="1"/>
</dbReference>
<dbReference type="GO" id="GO:0005524">
    <property type="term" value="F:ATP binding"/>
    <property type="evidence" value="ECO:0007669"/>
    <property type="project" value="UniProtKB-KW"/>
</dbReference>
<dbReference type="InterPro" id="IPR036890">
    <property type="entry name" value="HATPase_C_sf"/>
</dbReference>
<dbReference type="NCBIfam" id="TIGR00229">
    <property type="entry name" value="sensory_box"/>
    <property type="match status" value="1"/>
</dbReference>
<dbReference type="PRINTS" id="PR00344">
    <property type="entry name" value="BCTRLSENSOR"/>
</dbReference>
<dbReference type="Proteomes" id="UP000811899">
    <property type="component" value="Unassembled WGS sequence"/>
</dbReference>
<dbReference type="PROSITE" id="PS50110">
    <property type="entry name" value="RESPONSE_REGULATORY"/>
    <property type="match status" value="1"/>
</dbReference>
<keyword evidence="16" id="KW-1185">Reference proteome</keyword>
<organism evidence="15 16">
    <name type="scientific">Geoanaerobacter pelophilus</name>
    <dbReference type="NCBI Taxonomy" id="60036"/>
    <lineage>
        <taxon>Bacteria</taxon>
        <taxon>Pseudomonadati</taxon>
        <taxon>Thermodesulfobacteriota</taxon>
        <taxon>Desulfuromonadia</taxon>
        <taxon>Geobacterales</taxon>
        <taxon>Geobacteraceae</taxon>
        <taxon>Geoanaerobacter</taxon>
    </lineage>
</organism>
<dbReference type="InterPro" id="IPR029016">
    <property type="entry name" value="GAF-like_dom_sf"/>
</dbReference>
<evidence type="ECO:0000259" key="13">
    <source>
        <dbReference type="PROSITE" id="PS50112"/>
    </source>
</evidence>
<dbReference type="InterPro" id="IPR004358">
    <property type="entry name" value="Sig_transdc_His_kin-like_C"/>
</dbReference>
<evidence type="ECO:0000256" key="1">
    <source>
        <dbReference type="ARBA" id="ARBA00000085"/>
    </source>
</evidence>
<dbReference type="PANTHER" id="PTHR43065">
    <property type="entry name" value="SENSOR HISTIDINE KINASE"/>
    <property type="match status" value="1"/>
</dbReference>
<dbReference type="PROSITE" id="PS50112">
    <property type="entry name" value="PAS"/>
    <property type="match status" value="1"/>
</dbReference>
<feature type="coiled-coil region" evidence="10">
    <location>
        <begin position="169"/>
        <end position="196"/>
    </location>
</feature>
<evidence type="ECO:0000256" key="2">
    <source>
        <dbReference type="ARBA" id="ARBA00012438"/>
    </source>
</evidence>
<comment type="catalytic activity">
    <reaction evidence="1">
        <text>ATP + protein L-histidine = ADP + protein N-phospho-L-histidine.</text>
        <dbReference type="EC" id="2.7.13.3"/>
    </reaction>
</comment>
<keyword evidence="4" id="KW-0808">Transferase</keyword>
<dbReference type="Gene3D" id="3.30.450.40">
    <property type="match status" value="1"/>
</dbReference>
<dbReference type="RefSeq" id="WP_214170402.1">
    <property type="nucleotide sequence ID" value="NZ_JAHCVJ010000001.1"/>
</dbReference>
<evidence type="ECO:0000256" key="6">
    <source>
        <dbReference type="ARBA" id="ARBA00022777"/>
    </source>
</evidence>
<evidence type="ECO:0000313" key="16">
    <source>
        <dbReference type="Proteomes" id="UP000811899"/>
    </source>
</evidence>
<comment type="caution">
    <text evidence="15">The sequence shown here is derived from an EMBL/GenBank/DDBJ whole genome shotgun (WGS) entry which is preliminary data.</text>
</comment>
<dbReference type="InterPro" id="IPR000700">
    <property type="entry name" value="PAS-assoc_C"/>
</dbReference>
<feature type="domain" description="Histidine kinase" evidence="11">
    <location>
        <begin position="342"/>
        <end position="565"/>
    </location>
</feature>
<evidence type="ECO:0000259" key="11">
    <source>
        <dbReference type="PROSITE" id="PS50109"/>
    </source>
</evidence>
<dbReference type="SUPFAM" id="SSF55785">
    <property type="entry name" value="PYP-like sensor domain (PAS domain)"/>
    <property type="match status" value="1"/>
</dbReference>
<dbReference type="Gene3D" id="3.30.565.10">
    <property type="entry name" value="Histidine kinase-like ATPase, C-terminal domain"/>
    <property type="match status" value="1"/>
</dbReference>
<name>A0AAW4L7B2_9BACT</name>
<dbReference type="Pfam" id="PF00072">
    <property type="entry name" value="Response_reg"/>
    <property type="match status" value="1"/>
</dbReference>
<dbReference type="CDD" id="cd00130">
    <property type="entry name" value="PAS"/>
    <property type="match status" value="1"/>
</dbReference>
<reference evidence="15 16" key="1">
    <citation type="submission" date="2021-05" db="EMBL/GenBank/DDBJ databases">
        <title>The draft genome of Geobacter pelophilus DSM 12255.</title>
        <authorList>
            <person name="Xu Z."/>
            <person name="Masuda Y."/>
            <person name="Itoh H."/>
            <person name="Senoo K."/>
        </authorList>
    </citation>
    <scope>NUCLEOTIDE SEQUENCE [LARGE SCALE GENOMIC DNA]</scope>
    <source>
        <strain evidence="15 16">DSM 12255</strain>
    </source>
</reference>
<dbReference type="PROSITE" id="PS50113">
    <property type="entry name" value="PAC"/>
    <property type="match status" value="1"/>
</dbReference>
<dbReference type="PANTHER" id="PTHR43065:SF46">
    <property type="entry name" value="C4-DICARBOXYLATE TRANSPORT SENSOR PROTEIN DCTB"/>
    <property type="match status" value="1"/>
</dbReference>
<dbReference type="Gene3D" id="3.40.50.2300">
    <property type="match status" value="1"/>
</dbReference>
<keyword evidence="8" id="KW-0902">Two-component regulatory system</keyword>
<dbReference type="SUPFAM" id="SSF47384">
    <property type="entry name" value="Homodimeric domain of signal transducing histidine kinase"/>
    <property type="match status" value="1"/>
</dbReference>
<dbReference type="Gene3D" id="1.10.287.130">
    <property type="match status" value="1"/>
</dbReference>
<keyword evidence="7" id="KW-0067">ATP-binding</keyword>
<dbReference type="SUPFAM" id="SSF55874">
    <property type="entry name" value="ATPase domain of HSP90 chaperone/DNA topoisomerase II/histidine kinase"/>
    <property type="match status" value="1"/>
</dbReference>
<evidence type="ECO:0000256" key="7">
    <source>
        <dbReference type="ARBA" id="ARBA00022840"/>
    </source>
</evidence>
<feature type="modified residue" description="4-aspartylphosphate" evidence="9">
    <location>
        <position position="637"/>
    </location>
</feature>
<dbReference type="InterPro" id="IPR005467">
    <property type="entry name" value="His_kinase_dom"/>
</dbReference>
<feature type="domain" description="PAC" evidence="14">
    <location>
        <begin position="276"/>
        <end position="329"/>
    </location>
</feature>
<dbReference type="EMBL" id="JAHCVJ010000001">
    <property type="protein sequence ID" value="MBT0663682.1"/>
    <property type="molecule type" value="Genomic_DNA"/>
</dbReference>
<dbReference type="SUPFAM" id="SSF55781">
    <property type="entry name" value="GAF domain-like"/>
    <property type="match status" value="1"/>
</dbReference>
<protein>
    <recommendedName>
        <fullName evidence="2">histidine kinase</fullName>
        <ecNumber evidence="2">2.7.13.3</ecNumber>
    </recommendedName>
</protein>
<dbReference type="Pfam" id="PF02518">
    <property type="entry name" value="HATPase_c"/>
    <property type="match status" value="1"/>
</dbReference>
<evidence type="ECO:0000256" key="10">
    <source>
        <dbReference type="SAM" id="Coils"/>
    </source>
</evidence>
<evidence type="ECO:0000256" key="5">
    <source>
        <dbReference type="ARBA" id="ARBA00022741"/>
    </source>
</evidence>
<dbReference type="InterPro" id="IPR036097">
    <property type="entry name" value="HisK_dim/P_sf"/>
</dbReference>
<evidence type="ECO:0000313" key="15">
    <source>
        <dbReference type="EMBL" id="MBT0663682.1"/>
    </source>
</evidence>
<dbReference type="InterPro" id="IPR013655">
    <property type="entry name" value="PAS_fold_3"/>
</dbReference>
<dbReference type="InterPro" id="IPR000014">
    <property type="entry name" value="PAS"/>
</dbReference>
<evidence type="ECO:0000256" key="3">
    <source>
        <dbReference type="ARBA" id="ARBA00022553"/>
    </source>
</evidence>
<feature type="domain" description="PAS" evidence="13">
    <location>
        <begin position="200"/>
        <end position="272"/>
    </location>
</feature>
<dbReference type="AlphaFoldDB" id="A0AAW4L7B2"/>
<dbReference type="InterPro" id="IPR035965">
    <property type="entry name" value="PAS-like_dom_sf"/>
</dbReference>
<evidence type="ECO:0000256" key="9">
    <source>
        <dbReference type="PROSITE-ProRule" id="PRU00169"/>
    </source>
</evidence>
<keyword evidence="5" id="KW-0547">Nucleotide-binding</keyword>
<dbReference type="SMART" id="SM00091">
    <property type="entry name" value="PAS"/>
    <property type="match status" value="1"/>
</dbReference>
<dbReference type="PROSITE" id="PS50109">
    <property type="entry name" value="HIS_KIN"/>
    <property type="match status" value="1"/>
</dbReference>
<accession>A0AAW4L7B2</accession>
<evidence type="ECO:0000256" key="8">
    <source>
        <dbReference type="ARBA" id="ARBA00023012"/>
    </source>
</evidence>
<sequence>MSVVKTSRESHAASQLMAIELISGLLVSTSPQKLGEVLTEQLRELSGAKTVMVLAHRPEPAPNELLHVSPLRRADLFSVAELDLFCLEKTPGALPYSPDELPDHHPLRTLLHRVGIQSVARFELCAGGEPVGLLLLFDLPELERIADTNQIITLLAPPIALALKNSLAYSQIEQQSQELENRVKERTQELHQKNIELLESENRLRYALEGTNDGLWDVQLQDGRTYLSPRGCEILGYPADEIDDLLQVWSDLVHPDDMPITEERLQAHIKGQAEIFEVEQRLRTKSGSWKWILTRGKVVERDPTGAPLRMTGTHSDISEKKQLESQLQQAQKLESIGRLAGGVAHDFNNLLTVILGHAELALLKTDPASPLIGDLTEIRNAAERSADLTRQLLAFARKQTIAPKVLDLNETVAGMLKMLQRLIGENIRLAWLPANNLWQLKVDPSQIDQILANLCVNARDAIDDVGKITIETGNCTFDADYCANNVGFNPGEYVLLAVSDNGRGIDQGTMAHIFEPFFTTKGVGEGTGLGLAMVYGIVRQNNGFITVYSELGQGTTFRVYLPRNESDEQQASTANAASPLSRGQETILLVEDEPSILVLTTKLLEKQGYRVLAANSPNEAIVLAKEHADEIQLLMTDVVMPEMNGRDLFKNLMFFCPKVKCLFMSGYTADVIAHHGVLDEHVYFISKPFSLSDLAAKVREALDSKSATG</sequence>